<evidence type="ECO:0000313" key="5">
    <source>
        <dbReference type="EMBL" id="QOP45752.1"/>
    </source>
</evidence>
<dbReference type="EMBL" id="CP041406">
    <property type="protein sequence ID" value="QOP45752.1"/>
    <property type="molecule type" value="Genomic_DNA"/>
</dbReference>
<dbReference type="InterPro" id="IPR042099">
    <property type="entry name" value="ANL_N_sf"/>
</dbReference>
<dbReference type="Gene3D" id="3.40.50.12780">
    <property type="entry name" value="N-terminal domain of ligase-like"/>
    <property type="match status" value="1"/>
</dbReference>
<name>A0A7M1BAH6_9BACT</name>
<dbReference type="SUPFAM" id="SSF56801">
    <property type="entry name" value="Acetyl-CoA synthetase-like"/>
    <property type="match status" value="1"/>
</dbReference>
<evidence type="ECO:0000256" key="3">
    <source>
        <dbReference type="ARBA" id="ARBA00024484"/>
    </source>
</evidence>
<dbReference type="Pfam" id="PF00501">
    <property type="entry name" value="AMP-binding"/>
    <property type="match status" value="1"/>
</dbReference>
<organism evidence="5 6">
    <name type="scientific">Sulfurimonas paralvinellae</name>
    <dbReference type="NCBI Taxonomy" id="317658"/>
    <lineage>
        <taxon>Bacteria</taxon>
        <taxon>Pseudomonadati</taxon>
        <taxon>Campylobacterota</taxon>
        <taxon>Epsilonproteobacteria</taxon>
        <taxon>Campylobacterales</taxon>
        <taxon>Sulfurimonadaceae</taxon>
        <taxon>Sulfurimonas</taxon>
    </lineage>
</organism>
<accession>A0A7M1BAH6</accession>
<dbReference type="GO" id="GO:0016020">
    <property type="term" value="C:membrane"/>
    <property type="evidence" value="ECO:0007669"/>
    <property type="project" value="TreeGrafter"/>
</dbReference>
<evidence type="ECO:0000313" key="6">
    <source>
        <dbReference type="Proteomes" id="UP000593580"/>
    </source>
</evidence>
<dbReference type="PROSITE" id="PS00455">
    <property type="entry name" value="AMP_BINDING"/>
    <property type="match status" value="1"/>
</dbReference>
<evidence type="ECO:0000256" key="1">
    <source>
        <dbReference type="ARBA" id="ARBA00022741"/>
    </source>
</evidence>
<dbReference type="InterPro" id="IPR020845">
    <property type="entry name" value="AMP-binding_CS"/>
</dbReference>
<dbReference type="RefSeq" id="WP_193109660.1">
    <property type="nucleotide sequence ID" value="NZ_CP041406.1"/>
</dbReference>
<dbReference type="AlphaFoldDB" id="A0A7M1BAH6"/>
<keyword evidence="6" id="KW-1185">Reference proteome</keyword>
<keyword evidence="5" id="KW-0436">Ligase</keyword>
<evidence type="ECO:0000256" key="2">
    <source>
        <dbReference type="ARBA" id="ARBA00022840"/>
    </source>
</evidence>
<dbReference type="Gene3D" id="3.30.300.30">
    <property type="match status" value="1"/>
</dbReference>
<feature type="domain" description="AMP-dependent synthetase/ligase" evidence="4">
    <location>
        <begin position="27"/>
        <end position="406"/>
    </location>
</feature>
<dbReference type="InterPro" id="IPR045851">
    <property type="entry name" value="AMP-bd_C_sf"/>
</dbReference>
<dbReference type="Proteomes" id="UP000593580">
    <property type="component" value="Chromosome"/>
</dbReference>
<dbReference type="KEGG" id="spal:FM071_05415"/>
<reference evidence="5 6" key="1">
    <citation type="submission" date="2019-07" db="EMBL/GenBank/DDBJ databases">
        <title>Sulfurimonas paralvinellae sp. nov., a novel mesophilic, hydrogen- and sulfur-oxidizing chemolithoautotroph within the Epsilonproteo- bacteria isolated from a deep-sea hydrothermal vent polychaete nest, reclassification of Thiomicrospira denitrificans as Sulfurimonas denitrificans comb. nov. and emended description of the genus Sulfurimonas.</title>
        <authorList>
            <person name="Wang S."/>
            <person name="Jiang L."/>
            <person name="Shao Z."/>
        </authorList>
    </citation>
    <scope>NUCLEOTIDE SEQUENCE [LARGE SCALE GENOMIC DNA]</scope>
    <source>
        <strain evidence="5 6">GO25</strain>
    </source>
</reference>
<keyword evidence="1" id="KW-0547">Nucleotide-binding</keyword>
<sequence length="556" mass="62512">MMYPYEGMNTFTLPTLLNRSVRLYGENKVLSKVAQEPMTYNELYDNVMAMIKLLKENGIKKGDKVALLSENMPNWAIAYFSVTYFGAVIVPILPDFHPADVQHIIRHSEAKAVFVSNKYLQTIEELENSNMKFVIKLDDLSMVDELTNHSYMSKLKRKIFSKEELPQPSEDDMAALLYTSGTTGHSKGVMLSHKNLVTNAMSAYKNVTITPNDTFLSILPLAHTLECTVGMIIPILHGADVVYIDKTPTPNVLIKAFGVVKPTMMLSVPLIIEKIYKNKVLPNFTGSVLMRFLYNIPFIRRKLNKIAGQKLIDTFGGKLKFFGIGGAALSPFVETFLAEAEFPYIVGYGLTETSPLIAGGRIGYKIKIGSTGLPMIGVDVKIDDPNPHNGEGEILVKSPSVMLGYYKDEEQTKEVMTEDGWFRTGDLGYIDEDGYLFISGRSKNVIIGPGGENIYPEQIEAIINQNEAVLDSLVMEQDGKLIARIHLDYELIDKMFKAHNTPDAEVREKIAEYLENMRTEVNTQLASFSKITKFIEQIEPFVKTPTKKIKRYLYTE</sequence>
<gene>
    <name evidence="5" type="ORF">FM071_05415</name>
</gene>
<proteinExistence type="predicted"/>
<comment type="catalytic activity">
    <reaction evidence="3">
        <text>a long-chain fatty acid + ATP + CoA = a long-chain fatty acyl-CoA + AMP + diphosphate</text>
        <dbReference type="Rhea" id="RHEA:15421"/>
        <dbReference type="ChEBI" id="CHEBI:30616"/>
        <dbReference type="ChEBI" id="CHEBI:33019"/>
        <dbReference type="ChEBI" id="CHEBI:57287"/>
        <dbReference type="ChEBI" id="CHEBI:57560"/>
        <dbReference type="ChEBI" id="CHEBI:83139"/>
        <dbReference type="ChEBI" id="CHEBI:456215"/>
        <dbReference type="EC" id="6.2.1.3"/>
    </reaction>
    <physiologicalReaction direction="left-to-right" evidence="3">
        <dbReference type="Rhea" id="RHEA:15422"/>
    </physiologicalReaction>
</comment>
<keyword evidence="2" id="KW-0067">ATP-binding</keyword>
<dbReference type="PANTHER" id="PTHR43272:SF33">
    <property type="entry name" value="AMP-BINDING DOMAIN-CONTAINING PROTEIN-RELATED"/>
    <property type="match status" value="1"/>
</dbReference>
<dbReference type="InterPro" id="IPR000873">
    <property type="entry name" value="AMP-dep_synth/lig_dom"/>
</dbReference>
<dbReference type="GO" id="GO:0005524">
    <property type="term" value="F:ATP binding"/>
    <property type="evidence" value="ECO:0007669"/>
    <property type="project" value="UniProtKB-KW"/>
</dbReference>
<evidence type="ECO:0000259" key="4">
    <source>
        <dbReference type="Pfam" id="PF00501"/>
    </source>
</evidence>
<dbReference type="PANTHER" id="PTHR43272">
    <property type="entry name" value="LONG-CHAIN-FATTY-ACID--COA LIGASE"/>
    <property type="match status" value="1"/>
</dbReference>
<protein>
    <submittedName>
        <fullName evidence="5">Long-chain fatty acid--CoA ligase</fullName>
    </submittedName>
</protein>
<dbReference type="GO" id="GO:0004467">
    <property type="term" value="F:long-chain fatty acid-CoA ligase activity"/>
    <property type="evidence" value="ECO:0007669"/>
    <property type="project" value="UniProtKB-EC"/>
</dbReference>